<evidence type="ECO:0000256" key="2">
    <source>
        <dbReference type="ARBA" id="ARBA00001946"/>
    </source>
</evidence>
<dbReference type="InterPro" id="IPR014720">
    <property type="entry name" value="dsRBD_dom"/>
</dbReference>
<keyword evidence="8" id="KW-0067">ATP-binding</keyword>
<sequence length="1382" mass="158533">MDSDSEDTDEFDIEDLKPRTYQLEILQQAIEKNIIAFLDTGTGKTLIALMLMKEIAGKSAFLAPVRILVKQQSIAATKLSIANISIIGETADKWEFHEWQASLARYQSFFMTPELFLNTLRSGYLGLEQFKLIVFDECHHCTGSSSYMKIMTEFYHTGTPTSRPKILGLTASPIGHSKSSKQTLRSDLEKLCSYMDCSFLPLNREEVQFIANDPKFEVIGVPISKKVDLKFVLDIASKLPNQTLEGEGINKLLVKTGTDLIDLIGKKALNVLFRDLGRRVENEICRDTILNFEIEGQYSVRFEYLIDILKKHFSYSGGQVIVLAQKRITAWYLAECINTYSLNANLPIKAEKLVGKMTKKFEMGILKISDTKQKEIIQDFKDKKFNVLVSTTVAEEGLDIPSCDLVIRFDSMSTNLRSYVQSKGRARDQDSRFIILTSDEQKSETEELLRRYNETLKFIKDLADTQIVPNSIIKPLEYFQVPSEDLLAYQSFLSIDAPNFGARVCSSWSVDFLENFSKSLNKDGYENHRIIFLTKHYNPGESSLKVSSTRGGCMCIVKFPKILNIKEITSTNLHSIEQKAKEDAALQAVKMLYDRGYLSKHLKPIWNTRPSKAVIELDDPQLELIDEKGTKLRPKAPAADSKQTTILPQDLCLYSISGTSNSEYYIYNIQSTPRYPIDSEYSMGVLIPMKLDTCPFKIYPLNIFKYTGVDLHTEYHENCRNCQKYPYIITPELLFCKKFSVDELYALKLFHLIINAGCKGKYKNLMSAYVEKSGLFKSPEIPVCFIPIKDSVIDFNLVRSINEYFLNDCLGKDPSYYSIYPGCVVRSRYLKDFYVYIREVPNGLDYEFEDKHFITTVKKYYESKYEIFLQSPTIYEVKSLGNYRQAIRPRVQFERKTDTVFLPSEQTDVFPLPTELFIWSKLSPNIFHKLNQSFLTSALNIALNMDFSHNILIEAITCGSSLEGVDYQRFEILGDTVLKFLSSEYLYHKHKEAFEGLLTKMRMDLASNQNLFKKAVEMKIYKFMQARVFNTKNWNAQGLEKILDGEDIENSSDEEDLEDFYEEIGWEKLLEENGYVRIEPRKDQVELSNKQLADCIEALIGAAYTQGGIPLAKKLLKNMHLIKDIPQPKISDASMRDLSELEMHLCYQFSDINLLEEALTHSTSGKEYDYNRLEFLGDALIDFYVLEYFMKNYTKAGPGSLSKMKSTAVSNRTFSYVAYELKLHQHIRYYGNEIGQDLNKFVSNIEKLGGINNLNKLPETGIKIMGDLFESLVAAIYLDSNDLEFCKSFVIDALKGHLERLNPDNCNTHPHNRLFDFAQKHKKTLGNIKIERFKFENRSKIEFVTKISIQEHVVAEGRGPSKLSSSENAAEVFFKRFSSLDN</sequence>
<dbReference type="Gene3D" id="3.40.50.300">
    <property type="entry name" value="P-loop containing nucleotide triphosphate hydrolases"/>
    <property type="match status" value="2"/>
</dbReference>
<dbReference type="SMART" id="SM00490">
    <property type="entry name" value="HELICc"/>
    <property type="match status" value="1"/>
</dbReference>
<dbReference type="InterPro" id="IPR001650">
    <property type="entry name" value="Helicase_C-like"/>
</dbReference>
<evidence type="ECO:0000256" key="9">
    <source>
        <dbReference type="ARBA" id="ARBA00022842"/>
    </source>
</evidence>
<protein>
    <submittedName>
        <fullName evidence="19">Dicer-like protein01</fullName>
    </submittedName>
</protein>
<evidence type="ECO:0000313" key="19">
    <source>
        <dbReference type="EMBL" id="AIA82456.1"/>
    </source>
</evidence>
<keyword evidence="10 13" id="KW-0694">RNA-binding</keyword>
<gene>
    <name evidence="19" type="primary">DCR01</name>
</gene>
<dbReference type="PROSITE" id="PS51327">
    <property type="entry name" value="DICER_DSRBF"/>
    <property type="match status" value="1"/>
</dbReference>
<dbReference type="PROSITE" id="PS51194">
    <property type="entry name" value="HELICASE_CTER"/>
    <property type="match status" value="1"/>
</dbReference>
<dbReference type="PROSITE" id="PS50137">
    <property type="entry name" value="DS_RBD"/>
    <property type="match status" value="1"/>
</dbReference>
<reference evidence="19" key="1">
    <citation type="journal article" date="2014" name="PLoS Biol.">
        <title>The kinase regulator mob1 acts as a patterning protein for stentor morphogenesis.</title>
        <authorList>
            <person name="Slabodnick M.M."/>
            <person name="Ruby J.G."/>
            <person name="Dunn J.G."/>
            <person name="Feldman J.L."/>
            <person name="DeRisi J.L."/>
            <person name="Marshall W.F."/>
        </authorList>
    </citation>
    <scope>NUCLEOTIDE SEQUENCE</scope>
</reference>
<name>A0A060BK71_9CILI</name>
<feature type="domain" description="Helicase ATP-binding" evidence="16">
    <location>
        <begin position="25"/>
        <end position="191"/>
    </location>
</feature>
<evidence type="ECO:0000256" key="10">
    <source>
        <dbReference type="ARBA" id="ARBA00022884"/>
    </source>
</evidence>
<dbReference type="InterPro" id="IPR000999">
    <property type="entry name" value="RNase_III_dom"/>
</dbReference>
<dbReference type="PANTHER" id="PTHR14950:SF37">
    <property type="entry name" value="ENDORIBONUCLEASE DICER"/>
    <property type="match status" value="1"/>
</dbReference>
<evidence type="ECO:0000259" key="14">
    <source>
        <dbReference type="PROSITE" id="PS50137"/>
    </source>
</evidence>
<dbReference type="GO" id="GO:0004525">
    <property type="term" value="F:ribonuclease III activity"/>
    <property type="evidence" value="ECO:0007669"/>
    <property type="project" value="InterPro"/>
</dbReference>
<evidence type="ECO:0000256" key="4">
    <source>
        <dbReference type="ARBA" id="ARBA00022737"/>
    </source>
</evidence>
<proteinExistence type="inferred from homology"/>
<dbReference type="Gene3D" id="1.10.1520.10">
    <property type="entry name" value="Ribonuclease III domain"/>
    <property type="match status" value="2"/>
</dbReference>
<comment type="similarity">
    <text evidence="13">Belongs to the helicase family. Dicer subfamily.</text>
</comment>
<dbReference type="GO" id="GO:0005524">
    <property type="term" value="F:ATP binding"/>
    <property type="evidence" value="ECO:0007669"/>
    <property type="project" value="UniProtKB-KW"/>
</dbReference>
<dbReference type="GO" id="GO:0003677">
    <property type="term" value="F:DNA binding"/>
    <property type="evidence" value="ECO:0007669"/>
    <property type="project" value="InterPro"/>
</dbReference>
<evidence type="ECO:0000256" key="6">
    <source>
        <dbReference type="ARBA" id="ARBA00022801"/>
    </source>
</evidence>
<evidence type="ECO:0000256" key="1">
    <source>
        <dbReference type="ARBA" id="ARBA00001936"/>
    </source>
</evidence>
<dbReference type="Pfam" id="PF03368">
    <property type="entry name" value="Dicer_dimer"/>
    <property type="match status" value="1"/>
</dbReference>
<evidence type="ECO:0000256" key="8">
    <source>
        <dbReference type="ARBA" id="ARBA00022840"/>
    </source>
</evidence>
<dbReference type="PANTHER" id="PTHR14950">
    <property type="entry name" value="DICER-RELATED"/>
    <property type="match status" value="1"/>
</dbReference>
<comment type="cofactor">
    <cofactor evidence="1">
        <name>Mn(2+)</name>
        <dbReference type="ChEBI" id="CHEBI:29035"/>
    </cofactor>
</comment>
<dbReference type="SUPFAM" id="SSF69065">
    <property type="entry name" value="RNase III domain-like"/>
    <property type="match status" value="2"/>
</dbReference>
<keyword evidence="3" id="KW-0479">Metal-binding</keyword>
<feature type="domain" description="RNase III" evidence="15">
    <location>
        <begin position="1138"/>
        <end position="1281"/>
    </location>
</feature>
<dbReference type="InterPro" id="IPR027417">
    <property type="entry name" value="P-loop_NTPase"/>
</dbReference>
<dbReference type="EMBL" id="KJ649676">
    <property type="protein sequence ID" value="AIA82456.1"/>
    <property type="molecule type" value="Genomic_DNA"/>
</dbReference>
<dbReference type="Pfam" id="PF00636">
    <property type="entry name" value="Ribonuclease_3"/>
    <property type="match status" value="2"/>
</dbReference>
<evidence type="ECO:0000259" key="18">
    <source>
        <dbReference type="PROSITE" id="PS51327"/>
    </source>
</evidence>
<keyword evidence="5" id="KW-0547">Nucleotide-binding</keyword>
<evidence type="ECO:0000259" key="15">
    <source>
        <dbReference type="PROSITE" id="PS50142"/>
    </source>
</evidence>
<dbReference type="PROSITE" id="PS51192">
    <property type="entry name" value="HELICASE_ATP_BIND_1"/>
    <property type="match status" value="1"/>
</dbReference>
<feature type="domain" description="Helicase C-terminal" evidence="17">
    <location>
        <begin position="304"/>
        <end position="487"/>
    </location>
</feature>
<keyword evidence="12" id="KW-0464">Manganese</keyword>
<dbReference type="GO" id="GO:0006396">
    <property type="term" value="P:RNA processing"/>
    <property type="evidence" value="ECO:0007669"/>
    <property type="project" value="InterPro"/>
</dbReference>
<evidence type="ECO:0000256" key="13">
    <source>
        <dbReference type="PROSITE-ProRule" id="PRU00657"/>
    </source>
</evidence>
<dbReference type="SMART" id="SM00535">
    <property type="entry name" value="RIBOc"/>
    <property type="match status" value="2"/>
</dbReference>
<dbReference type="GO" id="GO:0031047">
    <property type="term" value="P:regulatory ncRNA-mediated gene silencing"/>
    <property type="evidence" value="ECO:0007669"/>
    <property type="project" value="UniProtKB-KW"/>
</dbReference>
<organism evidence="19">
    <name type="scientific">Stentor coeruleus</name>
    <dbReference type="NCBI Taxonomy" id="5963"/>
    <lineage>
        <taxon>Eukaryota</taxon>
        <taxon>Sar</taxon>
        <taxon>Alveolata</taxon>
        <taxon>Ciliophora</taxon>
        <taxon>Postciliodesmatophora</taxon>
        <taxon>Heterotrichea</taxon>
        <taxon>Heterotrichida</taxon>
        <taxon>Stentoridae</taxon>
        <taxon>Stentor</taxon>
    </lineage>
</organism>
<feature type="domain" description="Dicer dsRNA-binding fold" evidence="18">
    <location>
        <begin position="509"/>
        <end position="612"/>
    </location>
</feature>
<evidence type="ECO:0000256" key="7">
    <source>
        <dbReference type="ARBA" id="ARBA00022806"/>
    </source>
</evidence>
<dbReference type="Pfam" id="PF00271">
    <property type="entry name" value="Helicase_C"/>
    <property type="match status" value="1"/>
</dbReference>
<evidence type="ECO:0000256" key="5">
    <source>
        <dbReference type="ARBA" id="ARBA00022741"/>
    </source>
</evidence>
<dbReference type="CDD" id="cd00593">
    <property type="entry name" value="RIBOc"/>
    <property type="match status" value="2"/>
</dbReference>
<keyword evidence="7" id="KW-0347">Helicase</keyword>
<keyword evidence="9" id="KW-0460">Magnesium</keyword>
<evidence type="ECO:0000259" key="17">
    <source>
        <dbReference type="PROSITE" id="PS51194"/>
    </source>
</evidence>
<dbReference type="InterPro" id="IPR014001">
    <property type="entry name" value="Helicase_ATP-bd"/>
</dbReference>
<dbReference type="PROSITE" id="PS50142">
    <property type="entry name" value="RNASE_3_2"/>
    <property type="match status" value="2"/>
</dbReference>
<dbReference type="Pfam" id="PF04851">
    <property type="entry name" value="ResIII"/>
    <property type="match status" value="1"/>
</dbReference>
<keyword evidence="4" id="KW-0677">Repeat</keyword>
<dbReference type="InterPro" id="IPR006935">
    <property type="entry name" value="Helicase/UvrB_N"/>
</dbReference>
<comment type="cofactor">
    <cofactor evidence="2">
        <name>Mg(2+)</name>
        <dbReference type="ChEBI" id="CHEBI:18420"/>
    </cofactor>
</comment>
<dbReference type="InterPro" id="IPR005034">
    <property type="entry name" value="Dicer_dimerisation"/>
</dbReference>
<dbReference type="InterPro" id="IPR036389">
    <property type="entry name" value="RNase_III_sf"/>
</dbReference>
<evidence type="ECO:0000259" key="16">
    <source>
        <dbReference type="PROSITE" id="PS51192"/>
    </source>
</evidence>
<dbReference type="GO" id="GO:0046872">
    <property type="term" value="F:metal ion binding"/>
    <property type="evidence" value="ECO:0007669"/>
    <property type="project" value="UniProtKB-KW"/>
</dbReference>
<accession>A0A060BK71</accession>
<dbReference type="Gene3D" id="3.30.160.380">
    <property type="entry name" value="Dicer dimerisation domain"/>
    <property type="match status" value="1"/>
</dbReference>
<evidence type="ECO:0000256" key="3">
    <source>
        <dbReference type="ARBA" id="ARBA00022723"/>
    </source>
</evidence>
<evidence type="ECO:0000256" key="12">
    <source>
        <dbReference type="ARBA" id="ARBA00023211"/>
    </source>
</evidence>
<dbReference type="GO" id="GO:0003723">
    <property type="term" value="F:RNA binding"/>
    <property type="evidence" value="ECO:0007669"/>
    <property type="project" value="UniProtKB-UniRule"/>
</dbReference>
<dbReference type="GO" id="GO:0004386">
    <property type="term" value="F:helicase activity"/>
    <property type="evidence" value="ECO:0007669"/>
    <property type="project" value="UniProtKB-KW"/>
</dbReference>
<dbReference type="SUPFAM" id="SSF54768">
    <property type="entry name" value="dsRNA-binding domain-like"/>
    <property type="match status" value="1"/>
</dbReference>
<keyword evidence="6" id="KW-0378">Hydrolase</keyword>
<keyword evidence="11" id="KW-0943">RNA-mediated gene silencing</keyword>
<dbReference type="InterPro" id="IPR038248">
    <property type="entry name" value="Dicer_dimer_sf"/>
</dbReference>
<feature type="domain" description="DRBM" evidence="14">
    <location>
        <begin position="1309"/>
        <end position="1379"/>
    </location>
</feature>
<dbReference type="SMART" id="SM00487">
    <property type="entry name" value="DEXDc"/>
    <property type="match status" value="1"/>
</dbReference>
<feature type="domain" description="RNase III" evidence="15">
    <location>
        <begin position="932"/>
        <end position="1108"/>
    </location>
</feature>
<dbReference type="SUPFAM" id="SSF52540">
    <property type="entry name" value="P-loop containing nucleoside triphosphate hydrolases"/>
    <property type="match status" value="1"/>
</dbReference>
<evidence type="ECO:0000256" key="11">
    <source>
        <dbReference type="ARBA" id="ARBA00023158"/>
    </source>
</evidence>